<dbReference type="InterPro" id="IPR023875">
    <property type="entry name" value="DNA_repair_put"/>
</dbReference>
<accession>A0A948T3X0</accession>
<organism evidence="2 3">
    <name type="scientific">Candidatus Allofournierella pullistercoris</name>
    <dbReference type="NCBI Taxonomy" id="2838597"/>
    <lineage>
        <taxon>Bacteria</taxon>
        <taxon>Bacillati</taxon>
        <taxon>Bacillota</taxon>
        <taxon>Clostridia</taxon>
        <taxon>Eubacteriales</taxon>
        <taxon>Oscillospiraceae</taxon>
        <taxon>Allofournierella</taxon>
    </lineage>
</organism>
<dbReference type="EMBL" id="JAHLFP010000069">
    <property type="protein sequence ID" value="MBU3806776.1"/>
    <property type="molecule type" value="Genomic_DNA"/>
</dbReference>
<sequence>MHRPADLIYRYDASWHGFLCCVFESFRCKELPCSILPLDCPSMSLFPEKEISTDSALAQRVAASFPKKLGKSAHRILSTAFLSGQENKEHTLLSFLILAYQTGPPVFSMLGHPLVSAVHQMQRQVRMEAHQFTGFLRFQDYGEFLGASIQPKHQVLPLLARHFSQRFPGEEFVIYDQTHCTVLFQKQKKLEYAVLEQPPQFPSVSRQEVQWQQLWKQFYNTISIPERENLDLRRNHCPKRFWSNMTEFQ</sequence>
<comment type="caution">
    <text evidence="2">The sequence shown here is derived from an EMBL/GenBank/DDBJ whole genome shotgun (WGS) entry which is preliminary data.</text>
</comment>
<name>A0A948T3X0_9FIRM</name>
<reference evidence="2" key="2">
    <citation type="submission" date="2021-04" db="EMBL/GenBank/DDBJ databases">
        <authorList>
            <person name="Gilroy R."/>
        </authorList>
    </citation>
    <scope>NUCLEOTIDE SEQUENCE</scope>
    <source>
        <strain evidence="2">B5_2728</strain>
    </source>
</reference>
<feature type="domain" description="DUF4130" evidence="1">
    <location>
        <begin position="87"/>
        <end position="247"/>
    </location>
</feature>
<dbReference type="Proteomes" id="UP000713596">
    <property type="component" value="Unassembled WGS sequence"/>
</dbReference>
<reference evidence="2" key="1">
    <citation type="journal article" date="2021" name="PeerJ">
        <title>Extensive microbial diversity within the chicken gut microbiome revealed by metagenomics and culture.</title>
        <authorList>
            <person name="Gilroy R."/>
            <person name="Ravi A."/>
            <person name="Getino M."/>
            <person name="Pursley I."/>
            <person name="Horton D.L."/>
            <person name="Alikhan N.F."/>
            <person name="Baker D."/>
            <person name="Gharbi K."/>
            <person name="Hall N."/>
            <person name="Watson M."/>
            <person name="Adriaenssens E.M."/>
            <person name="Foster-Nyarko E."/>
            <person name="Jarju S."/>
            <person name="Secka A."/>
            <person name="Antonio M."/>
            <person name="Oren A."/>
            <person name="Chaudhuri R.R."/>
            <person name="La Ragione R."/>
            <person name="Hildebrand F."/>
            <person name="Pallen M.J."/>
        </authorList>
    </citation>
    <scope>NUCLEOTIDE SEQUENCE</scope>
    <source>
        <strain evidence="2">B5_2728</strain>
    </source>
</reference>
<protein>
    <submittedName>
        <fullName evidence="2">TIGR03915 family putative DNA repair protein</fullName>
    </submittedName>
</protein>
<proteinExistence type="predicted"/>
<gene>
    <name evidence="2" type="ORF">H9882_07815</name>
</gene>
<dbReference type="InterPro" id="IPR025404">
    <property type="entry name" value="DUF4130"/>
</dbReference>
<dbReference type="NCBIfam" id="TIGR03915">
    <property type="entry name" value="SAM_7_link_chp"/>
    <property type="match status" value="1"/>
</dbReference>
<dbReference type="Pfam" id="PF13566">
    <property type="entry name" value="DUF4130"/>
    <property type="match status" value="1"/>
</dbReference>
<evidence type="ECO:0000313" key="2">
    <source>
        <dbReference type="EMBL" id="MBU3806776.1"/>
    </source>
</evidence>
<dbReference type="AlphaFoldDB" id="A0A948T3X0"/>
<evidence type="ECO:0000259" key="1">
    <source>
        <dbReference type="Pfam" id="PF13566"/>
    </source>
</evidence>
<evidence type="ECO:0000313" key="3">
    <source>
        <dbReference type="Proteomes" id="UP000713596"/>
    </source>
</evidence>